<evidence type="ECO:0000256" key="3">
    <source>
        <dbReference type="ARBA" id="ARBA00023163"/>
    </source>
</evidence>
<dbReference type="EMBL" id="JBDXSU010000001">
    <property type="protein sequence ID" value="MFB5188815.1"/>
    <property type="molecule type" value="Genomic_DNA"/>
</dbReference>
<evidence type="ECO:0000259" key="4">
    <source>
        <dbReference type="PROSITE" id="PS50932"/>
    </source>
</evidence>
<name>A0ABV5A945_9BACL</name>
<dbReference type="CDD" id="cd19977">
    <property type="entry name" value="PBP1_EndR-like"/>
    <property type="match status" value="1"/>
</dbReference>
<feature type="domain" description="HTH lacI-type" evidence="4">
    <location>
        <begin position="3"/>
        <end position="58"/>
    </location>
</feature>
<dbReference type="Pfam" id="PF13377">
    <property type="entry name" value="Peripla_BP_3"/>
    <property type="match status" value="1"/>
</dbReference>
<dbReference type="Gene3D" id="1.10.260.40">
    <property type="entry name" value="lambda repressor-like DNA-binding domains"/>
    <property type="match status" value="1"/>
</dbReference>
<accession>A0ABV5A945</accession>
<comment type="caution">
    <text evidence="5">The sequence shown here is derived from an EMBL/GenBank/DDBJ whole genome shotgun (WGS) entry which is preliminary data.</text>
</comment>
<keyword evidence="6" id="KW-1185">Reference proteome</keyword>
<protein>
    <submittedName>
        <fullName evidence="5">LacI family DNA-binding transcriptional regulator</fullName>
    </submittedName>
</protein>
<dbReference type="PROSITE" id="PS50932">
    <property type="entry name" value="HTH_LACI_2"/>
    <property type="match status" value="1"/>
</dbReference>
<dbReference type="Pfam" id="PF00356">
    <property type="entry name" value="LacI"/>
    <property type="match status" value="1"/>
</dbReference>
<dbReference type="SUPFAM" id="SSF53822">
    <property type="entry name" value="Periplasmic binding protein-like I"/>
    <property type="match status" value="1"/>
</dbReference>
<dbReference type="InterPro" id="IPR028082">
    <property type="entry name" value="Peripla_BP_I"/>
</dbReference>
<dbReference type="PANTHER" id="PTHR30146">
    <property type="entry name" value="LACI-RELATED TRANSCRIPTIONAL REPRESSOR"/>
    <property type="match status" value="1"/>
</dbReference>
<keyword evidence="3" id="KW-0804">Transcription</keyword>
<sequence length="334" mass="37495">MRVTMDDIAKLVGVSKTTVSRILNQKDVQVSAETRQKVLDAVRELDYHPNELARGLKMSETNVIGIILSNLRNPFWSMVLDGVEEACNQMGYHLMICNSGEDGDLEKEYIKGLQRRRVDGIIINPTVQNRELFTEMVDQGFPLILINRKLHGLHASTVAMDNVQGASLAVEHLLRLGRRRIALITYDSTGISTWTERIQGYKETLLRHGYGEESFIIQSVKQVDGAAVPAVVEMLRGAQRPDAIFSTNNLLTLEIMEALREVDVRVPEDIALVGYDETVWAKHMNPPLTTVSQPARDMGKIAVETLIETIKSKRVYPRTIVLPPELIIRRSSGI</sequence>
<reference evidence="5 6" key="1">
    <citation type="journal article" date="2024" name="Int. J. Mol. Sci.">
        <title>Exploration of Alicyclobacillus spp. Genome in Search of Antibiotic Resistance.</title>
        <authorList>
            <person name="Bucka-Kolendo J."/>
            <person name="Kiousi D.E."/>
            <person name="Dekowska A."/>
            <person name="Mikolajczuk-Szczyrba A."/>
            <person name="Karadedos D.M."/>
            <person name="Michael P."/>
            <person name="Galanis A."/>
            <person name="Sokolowska B."/>
        </authorList>
    </citation>
    <scope>NUCLEOTIDE SEQUENCE [LARGE SCALE GENOMIC DNA]</scope>
    <source>
        <strain evidence="5 6">KKP 3000</strain>
    </source>
</reference>
<dbReference type="SMART" id="SM00354">
    <property type="entry name" value="HTH_LACI"/>
    <property type="match status" value="1"/>
</dbReference>
<dbReference type="PRINTS" id="PR00036">
    <property type="entry name" value="HTHLACI"/>
</dbReference>
<gene>
    <name evidence="5" type="ORF">KKP3000_001249</name>
</gene>
<dbReference type="InterPro" id="IPR046335">
    <property type="entry name" value="LacI/GalR-like_sensor"/>
</dbReference>
<dbReference type="PROSITE" id="PS00356">
    <property type="entry name" value="HTH_LACI_1"/>
    <property type="match status" value="1"/>
</dbReference>
<organism evidence="5 6">
    <name type="scientific">Alicyclobacillus fastidiosus</name>
    <dbReference type="NCBI Taxonomy" id="392011"/>
    <lineage>
        <taxon>Bacteria</taxon>
        <taxon>Bacillati</taxon>
        <taxon>Bacillota</taxon>
        <taxon>Bacilli</taxon>
        <taxon>Bacillales</taxon>
        <taxon>Alicyclobacillaceae</taxon>
        <taxon>Alicyclobacillus</taxon>
    </lineage>
</organism>
<proteinExistence type="predicted"/>
<keyword evidence="1" id="KW-0805">Transcription regulation</keyword>
<dbReference type="InterPro" id="IPR000843">
    <property type="entry name" value="HTH_LacI"/>
</dbReference>
<evidence type="ECO:0000256" key="1">
    <source>
        <dbReference type="ARBA" id="ARBA00023015"/>
    </source>
</evidence>
<evidence type="ECO:0000256" key="2">
    <source>
        <dbReference type="ARBA" id="ARBA00023125"/>
    </source>
</evidence>
<evidence type="ECO:0000313" key="6">
    <source>
        <dbReference type="Proteomes" id="UP001579974"/>
    </source>
</evidence>
<dbReference type="GO" id="GO:0003677">
    <property type="term" value="F:DNA binding"/>
    <property type="evidence" value="ECO:0007669"/>
    <property type="project" value="UniProtKB-KW"/>
</dbReference>
<dbReference type="SUPFAM" id="SSF47413">
    <property type="entry name" value="lambda repressor-like DNA-binding domains"/>
    <property type="match status" value="1"/>
</dbReference>
<dbReference type="CDD" id="cd01392">
    <property type="entry name" value="HTH_LacI"/>
    <property type="match status" value="1"/>
</dbReference>
<dbReference type="InterPro" id="IPR010982">
    <property type="entry name" value="Lambda_DNA-bd_dom_sf"/>
</dbReference>
<dbReference type="PANTHER" id="PTHR30146:SF109">
    <property type="entry name" value="HTH-TYPE TRANSCRIPTIONAL REGULATOR GALS"/>
    <property type="match status" value="1"/>
</dbReference>
<dbReference type="Proteomes" id="UP001579974">
    <property type="component" value="Unassembled WGS sequence"/>
</dbReference>
<evidence type="ECO:0000313" key="5">
    <source>
        <dbReference type="EMBL" id="MFB5188815.1"/>
    </source>
</evidence>
<keyword evidence="2 5" id="KW-0238">DNA-binding</keyword>
<dbReference type="Gene3D" id="3.40.50.2300">
    <property type="match status" value="2"/>
</dbReference>
<dbReference type="RefSeq" id="WP_275475651.1">
    <property type="nucleotide sequence ID" value="NZ_CP162940.1"/>
</dbReference>